<evidence type="ECO:0000256" key="1">
    <source>
        <dbReference type="ARBA" id="ARBA00000185"/>
    </source>
</evidence>
<dbReference type="InterPro" id="IPR003594">
    <property type="entry name" value="HATPase_dom"/>
</dbReference>
<keyword evidence="6" id="KW-0547">Nucleotide-binding</keyword>
<dbReference type="Proteomes" id="UP000790347">
    <property type="component" value="Unassembled WGS sequence"/>
</dbReference>
<reference evidence="10" key="4">
    <citation type="journal article" date="2022" name="Res Sq">
        <title>Comparative Genomics Reveals Insights into the Divergent Evolution of Astigmatic Mites and Household Pest Adaptations.</title>
        <authorList>
            <person name="Xiong Q."/>
            <person name="Wan A.T.-Y."/>
            <person name="Liu X.-Y."/>
            <person name="Fung C.S.-H."/>
            <person name="Xiao X."/>
            <person name="Malainual N."/>
            <person name="Hou J."/>
            <person name="Wang L."/>
            <person name="Wang M."/>
            <person name="Yang K."/>
            <person name="Cui Y."/>
            <person name="Leung E."/>
            <person name="Nong W."/>
            <person name="Shin S.-K."/>
            <person name="Au S."/>
            <person name="Jeong K.Y."/>
            <person name="Chew F.T."/>
            <person name="Hui J."/>
            <person name="Leung T.F."/>
            <person name="Tungtrongchitr A."/>
            <person name="Zhong N."/>
            <person name="Liu Z."/>
            <person name="Tsui S."/>
        </authorList>
    </citation>
    <scope>NUCLEOTIDE SEQUENCE</scope>
    <source>
        <strain evidence="10">Derf</strain>
        <tissue evidence="10">Whole organism</tissue>
    </source>
</reference>
<dbReference type="GO" id="GO:0006265">
    <property type="term" value="P:DNA topological change"/>
    <property type="evidence" value="ECO:0007669"/>
    <property type="project" value="UniProtKB-UniRule"/>
</dbReference>
<feature type="domain" description="DNA topoisomerase type IIA subunit B" evidence="7">
    <location>
        <begin position="217"/>
        <end position="368"/>
    </location>
</feature>
<keyword evidence="3 6" id="KW-0799">Topoisomerase</keyword>
<gene>
    <name evidence="10" type="primary">TOP2B_2</name>
    <name evidence="10" type="ORF">DERF_001782</name>
    <name evidence="9" type="ORF">HUG17_7599</name>
</gene>
<dbReference type="FunFam" id="3.30.565.10:FF:000004">
    <property type="entry name" value="DNA topoisomerase 2"/>
    <property type="match status" value="1"/>
</dbReference>
<keyword evidence="11" id="KW-1185">Reference proteome</keyword>
<dbReference type="EMBL" id="SDOV01000009">
    <property type="protein sequence ID" value="KAH7637393.1"/>
    <property type="molecule type" value="Genomic_DNA"/>
</dbReference>
<evidence type="ECO:0000256" key="5">
    <source>
        <dbReference type="ARBA" id="ARBA00023235"/>
    </source>
</evidence>
<dbReference type="InterPro" id="IPR013506">
    <property type="entry name" value="Topo_IIA_bsu_dom2"/>
</dbReference>
<dbReference type="GO" id="GO:0005524">
    <property type="term" value="F:ATP binding"/>
    <property type="evidence" value="ECO:0007669"/>
    <property type="project" value="UniProtKB-UniRule"/>
</dbReference>
<dbReference type="CDD" id="cd03481">
    <property type="entry name" value="TopoIIA_Trans_ScTopoIIA"/>
    <property type="match status" value="1"/>
</dbReference>
<evidence type="ECO:0000256" key="6">
    <source>
        <dbReference type="RuleBase" id="RU362094"/>
    </source>
</evidence>
<dbReference type="SMART" id="SM00433">
    <property type="entry name" value="TOP2c"/>
    <property type="match status" value="1"/>
</dbReference>
<dbReference type="GO" id="GO:0003918">
    <property type="term" value="F:DNA topoisomerase type II (double strand cut, ATP-hydrolyzing) activity"/>
    <property type="evidence" value="ECO:0007669"/>
    <property type="project" value="UniProtKB-UniRule"/>
</dbReference>
<keyword evidence="4 6" id="KW-0238">DNA-binding</keyword>
<reference evidence="9" key="3">
    <citation type="journal article" date="2021" name="World Allergy Organ. J.">
        <title>Chromosome-level assembly of Dermatophagoides farinae genome and transcriptome reveals two novel allergens Der f 37 and Der f 39.</title>
        <authorList>
            <person name="Chen J."/>
            <person name="Cai Z."/>
            <person name="Fan D."/>
            <person name="Hu J."/>
            <person name="Hou Y."/>
            <person name="He Y."/>
            <person name="Zhang Z."/>
            <person name="Zhao Z."/>
            <person name="Gao P."/>
            <person name="Hu W."/>
            <person name="Sun J."/>
            <person name="Li J."/>
            <person name="Ji K."/>
        </authorList>
    </citation>
    <scope>NUCLEOTIDE SEQUENCE</scope>
    <source>
        <strain evidence="9">JKM2019</strain>
    </source>
</reference>
<evidence type="ECO:0000256" key="3">
    <source>
        <dbReference type="ARBA" id="ARBA00023029"/>
    </source>
</evidence>
<dbReference type="InterPro" id="IPR050634">
    <property type="entry name" value="DNA_Topoisomerase_II"/>
</dbReference>
<reference evidence="9" key="2">
    <citation type="submission" date="2020-06" db="EMBL/GenBank/DDBJ databases">
        <authorList>
            <person name="Ji K."/>
            <person name="Li J."/>
        </authorList>
    </citation>
    <scope>NUCLEOTIDE SEQUENCE</scope>
    <source>
        <strain evidence="9">JKM2019</strain>
        <tissue evidence="9">Whole body</tissue>
    </source>
</reference>
<comment type="caution">
    <text evidence="10">The sequence shown here is derived from an EMBL/GenBank/DDBJ whole genome shotgun (WGS) entry which is preliminary data.</text>
</comment>
<evidence type="ECO:0000256" key="4">
    <source>
        <dbReference type="ARBA" id="ARBA00023125"/>
    </source>
</evidence>
<comment type="function">
    <text evidence="6">Control of topological states of DNA by transient breakage and subsequent rejoining of DNA strands. Topoisomerase II makes double-strand breaks.</text>
</comment>
<dbReference type="FunFam" id="3.30.230.10:FF:000008">
    <property type="entry name" value="DNA topoisomerase 2"/>
    <property type="match status" value="1"/>
</dbReference>
<proteinExistence type="inferred from homology"/>
<dbReference type="SUPFAM" id="SSF54211">
    <property type="entry name" value="Ribosomal protein S5 domain 2-like"/>
    <property type="match status" value="1"/>
</dbReference>
<dbReference type="OrthoDB" id="6499733at2759"/>
<feature type="domain" description="Histidine kinase/HSP90-like ATPase" evidence="8">
    <location>
        <begin position="29"/>
        <end position="126"/>
    </location>
</feature>
<dbReference type="GO" id="GO:0000819">
    <property type="term" value="P:sister chromatid segregation"/>
    <property type="evidence" value="ECO:0007669"/>
    <property type="project" value="TreeGrafter"/>
</dbReference>
<name>A0A922LD37_DERFA</name>
<keyword evidence="5 6" id="KW-0413">Isomerase</keyword>
<dbReference type="GO" id="GO:0000712">
    <property type="term" value="P:resolution of meiotic recombination intermediates"/>
    <property type="evidence" value="ECO:0007669"/>
    <property type="project" value="TreeGrafter"/>
</dbReference>
<reference evidence="10" key="1">
    <citation type="submission" date="2013-05" db="EMBL/GenBank/DDBJ databases">
        <authorList>
            <person name="Yim A.K.Y."/>
            <person name="Chan T.F."/>
            <person name="Ji K.M."/>
            <person name="Liu X.Y."/>
            <person name="Zhou J.W."/>
            <person name="Li R.Q."/>
            <person name="Yang K.Y."/>
            <person name="Li J."/>
            <person name="Li M."/>
            <person name="Law P.T.W."/>
            <person name="Wu Y.L."/>
            <person name="Cai Z.L."/>
            <person name="Qin H."/>
            <person name="Bao Y."/>
            <person name="Leung R.K.K."/>
            <person name="Ng P.K.S."/>
            <person name="Zou J."/>
            <person name="Zhong X.J."/>
            <person name="Ran P.X."/>
            <person name="Zhong N.S."/>
            <person name="Liu Z.G."/>
            <person name="Tsui S.K.W."/>
        </authorList>
    </citation>
    <scope>NUCLEOTIDE SEQUENCE</scope>
    <source>
        <strain evidence="10">Derf</strain>
        <tissue evidence="10">Whole organism</tissue>
    </source>
</reference>
<accession>A0A922LD37</accession>
<dbReference type="PRINTS" id="PR00418">
    <property type="entry name" value="TPI2FAMILY"/>
</dbReference>
<evidence type="ECO:0000256" key="2">
    <source>
        <dbReference type="ARBA" id="ARBA00001946"/>
    </source>
</evidence>
<dbReference type="PANTHER" id="PTHR10169">
    <property type="entry name" value="DNA TOPOISOMERASE/GYRASE"/>
    <property type="match status" value="1"/>
</dbReference>
<dbReference type="InterPro" id="IPR036890">
    <property type="entry name" value="HATPase_C_sf"/>
</dbReference>
<protein>
    <recommendedName>
        <fullName evidence="6">DNA topoisomerase 2</fullName>
        <ecNumber evidence="6">5.6.2.2</ecNumber>
    </recommendedName>
</protein>
<dbReference type="EMBL" id="ASGP02000001">
    <property type="protein sequence ID" value="KAH9527785.1"/>
    <property type="molecule type" value="Genomic_DNA"/>
</dbReference>
<dbReference type="PANTHER" id="PTHR10169:SF38">
    <property type="entry name" value="DNA TOPOISOMERASE 2"/>
    <property type="match status" value="1"/>
</dbReference>
<evidence type="ECO:0000259" key="8">
    <source>
        <dbReference type="Pfam" id="PF02518"/>
    </source>
</evidence>
<dbReference type="GO" id="GO:0005634">
    <property type="term" value="C:nucleus"/>
    <property type="evidence" value="ECO:0007669"/>
    <property type="project" value="TreeGrafter"/>
</dbReference>
<evidence type="ECO:0000313" key="10">
    <source>
        <dbReference type="EMBL" id="KAH9527785.1"/>
    </source>
</evidence>
<dbReference type="InterPro" id="IPR020568">
    <property type="entry name" value="Ribosomal_Su5_D2-typ_SF"/>
</dbReference>
<dbReference type="GO" id="GO:0003677">
    <property type="term" value="F:DNA binding"/>
    <property type="evidence" value="ECO:0007669"/>
    <property type="project" value="UniProtKB-UniRule"/>
</dbReference>
<dbReference type="AlphaFoldDB" id="A0A922LD37"/>
<comment type="subunit">
    <text evidence="6">Homodimer.</text>
</comment>
<dbReference type="InterPro" id="IPR014721">
    <property type="entry name" value="Ribsml_uS5_D2-typ_fold_subgr"/>
</dbReference>
<dbReference type="EC" id="5.6.2.2" evidence="6"/>
<dbReference type="Pfam" id="PF02518">
    <property type="entry name" value="HATPase_c"/>
    <property type="match status" value="1"/>
</dbReference>
<keyword evidence="6" id="KW-0067">ATP-binding</keyword>
<comment type="cofactor">
    <cofactor evidence="2">
        <name>Mg(2+)</name>
        <dbReference type="ChEBI" id="CHEBI:18420"/>
    </cofactor>
</comment>
<dbReference type="Pfam" id="PF00204">
    <property type="entry name" value="DNA_gyraseB"/>
    <property type="match status" value="1"/>
</dbReference>
<organism evidence="10 11">
    <name type="scientific">Dermatophagoides farinae</name>
    <name type="common">American house dust mite</name>
    <dbReference type="NCBI Taxonomy" id="6954"/>
    <lineage>
        <taxon>Eukaryota</taxon>
        <taxon>Metazoa</taxon>
        <taxon>Ecdysozoa</taxon>
        <taxon>Arthropoda</taxon>
        <taxon>Chelicerata</taxon>
        <taxon>Arachnida</taxon>
        <taxon>Acari</taxon>
        <taxon>Acariformes</taxon>
        <taxon>Sarcoptiformes</taxon>
        <taxon>Astigmata</taxon>
        <taxon>Psoroptidia</taxon>
        <taxon>Analgoidea</taxon>
        <taxon>Pyroglyphidae</taxon>
        <taxon>Dermatophagoidinae</taxon>
        <taxon>Dermatophagoides</taxon>
    </lineage>
</organism>
<dbReference type="SUPFAM" id="SSF55874">
    <property type="entry name" value="ATPase domain of HSP90 chaperone/DNA topoisomerase II/histidine kinase"/>
    <property type="match status" value="1"/>
</dbReference>
<comment type="similarity">
    <text evidence="6">Belongs to the type II topoisomerase family.</text>
</comment>
<evidence type="ECO:0000313" key="9">
    <source>
        <dbReference type="EMBL" id="KAH7637393.1"/>
    </source>
</evidence>
<dbReference type="Gene3D" id="3.30.565.10">
    <property type="entry name" value="Histidine kinase-like ATPase, C-terminal domain"/>
    <property type="match status" value="1"/>
</dbReference>
<evidence type="ECO:0000313" key="11">
    <source>
        <dbReference type="Proteomes" id="UP000790347"/>
    </source>
</evidence>
<dbReference type="Gene3D" id="3.30.230.10">
    <property type="match status" value="1"/>
</dbReference>
<sequence>MDKQKVTKQMWVWDGDQEKMVYREITYAPLLYKIFDEILVNAADNKQRDESMDCIRIDIDVDRNEITIYNNGKGIPVFEHETEECYVPTLIFDTVLTPSNCYDDEEKKLVGGRNGFKAKHCNTFSTKFKVQTSSKEYQKLFSQIWKKNMTKIKDPKIGANAAEDFTRISFKPDLSQFKMNRLDKDIVALFSRRAYDIAGTTRDVNVYLNGKKLPISGFKDYVKLFVKDRQDEIGNDIKVVHQKVNDRWEIAATVSNNGFQQISFVNGIATTRGGKHVDHLTDQIVNKVAEVIKTENQVGINVEPSQIRNHLWVFVNCWIENPKFDSPKNETMTLKVERFGSTCSPSTNFVHKIYKVGIAEAVLSKELSKTGSIQQTGRL</sequence>
<dbReference type="Proteomes" id="UP000828236">
    <property type="component" value="Unassembled WGS sequence"/>
</dbReference>
<dbReference type="InterPro" id="IPR001241">
    <property type="entry name" value="Topo_IIA"/>
</dbReference>
<comment type="catalytic activity">
    <reaction evidence="1 6">
        <text>ATP-dependent breakage, passage and rejoining of double-stranded DNA.</text>
        <dbReference type="EC" id="5.6.2.2"/>
    </reaction>
</comment>
<evidence type="ECO:0000259" key="7">
    <source>
        <dbReference type="Pfam" id="PF00204"/>
    </source>
</evidence>